<organism evidence="1 2">
    <name type="scientific">Halorientalis regularis</name>
    <dbReference type="NCBI Taxonomy" id="660518"/>
    <lineage>
        <taxon>Archaea</taxon>
        <taxon>Methanobacteriati</taxon>
        <taxon>Methanobacteriota</taxon>
        <taxon>Stenosarchaea group</taxon>
        <taxon>Halobacteria</taxon>
        <taxon>Halobacteriales</taxon>
        <taxon>Haloarculaceae</taxon>
        <taxon>Halorientalis</taxon>
    </lineage>
</organism>
<gene>
    <name evidence="1" type="ORF">SAMN05216218_106169</name>
</gene>
<evidence type="ECO:0000313" key="2">
    <source>
        <dbReference type="Proteomes" id="UP000199076"/>
    </source>
</evidence>
<proteinExistence type="predicted"/>
<protein>
    <recommendedName>
        <fullName evidence="3">HEAT repeat-containing protein</fullName>
    </recommendedName>
</protein>
<keyword evidence="2" id="KW-1185">Reference proteome</keyword>
<dbReference type="OrthoDB" id="235923at2157"/>
<dbReference type="EMBL" id="FNBK01000006">
    <property type="protein sequence ID" value="SDF44674.1"/>
    <property type="molecule type" value="Genomic_DNA"/>
</dbReference>
<dbReference type="Gene3D" id="1.25.10.10">
    <property type="entry name" value="Leucine-rich Repeat Variant"/>
    <property type="match status" value="1"/>
</dbReference>
<dbReference type="Proteomes" id="UP000199076">
    <property type="component" value="Unassembled WGS sequence"/>
</dbReference>
<name>A0A1G7L5R3_9EURY</name>
<dbReference type="InterPro" id="IPR011989">
    <property type="entry name" value="ARM-like"/>
</dbReference>
<sequence length="181" mass="19180">MGLRDWVFGGDETALETANRLRGTAKESPDEVDVDRLVGLATESEEHAVSRAAADGITALAEQRPGRLFDHVPALIEGTTVLEGVGSRQRGAFARALEHVADEDPSVVAPEAARLVDSLEAELEADKKPGSDVYIDPDKAAGLCHAAAAAGIDDAEPLLERLRRHSEPTVSDAARAALREL</sequence>
<dbReference type="RefSeq" id="WP_092691186.1">
    <property type="nucleotide sequence ID" value="NZ_FNBK01000006.1"/>
</dbReference>
<evidence type="ECO:0008006" key="3">
    <source>
        <dbReference type="Google" id="ProtNLM"/>
    </source>
</evidence>
<reference evidence="2" key="1">
    <citation type="submission" date="2016-10" db="EMBL/GenBank/DDBJ databases">
        <authorList>
            <person name="Varghese N."/>
            <person name="Submissions S."/>
        </authorList>
    </citation>
    <scope>NUCLEOTIDE SEQUENCE [LARGE SCALE GENOMIC DNA]</scope>
    <source>
        <strain evidence="2">IBRC-M 10760</strain>
    </source>
</reference>
<evidence type="ECO:0000313" key="1">
    <source>
        <dbReference type="EMBL" id="SDF44674.1"/>
    </source>
</evidence>
<dbReference type="AlphaFoldDB" id="A0A1G7L5R3"/>
<accession>A0A1G7L5R3</accession>